<feature type="transmembrane region" description="Helical" evidence="12">
    <location>
        <begin position="52"/>
        <end position="78"/>
    </location>
</feature>
<dbReference type="GO" id="GO:0015920">
    <property type="term" value="P:lipopolysaccharide transport"/>
    <property type="evidence" value="ECO:0007669"/>
    <property type="project" value="TreeGrafter"/>
</dbReference>
<dbReference type="Proteomes" id="UP001247581">
    <property type="component" value="Unassembled WGS sequence"/>
</dbReference>
<evidence type="ECO:0000313" key="35">
    <source>
        <dbReference type="Proteomes" id="UP000253687"/>
    </source>
</evidence>
<dbReference type="EMBL" id="CP026399">
    <property type="protein sequence ID" value="AUY04122.1"/>
    <property type="molecule type" value="Genomic_DNA"/>
</dbReference>
<evidence type="ECO:0000313" key="45">
    <source>
        <dbReference type="Proteomes" id="UP000581425"/>
    </source>
</evidence>
<evidence type="ECO:0000313" key="43">
    <source>
        <dbReference type="Proteomes" id="UP000530628"/>
    </source>
</evidence>
<dbReference type="EMBL" id="CP070393">
    <property type="protein sequence ID" value="QRZ96754.1"/>
    <property type="molecule type" value="Genomic_DNA"/>
</dbReference>
<dbReference type="Proteomes" id="UP000531813">
    <property type="component" value="Unassembled WGS sequence"/>
</dbReference>
<reference evidence="25 35" key="5">
    <citation type="submission" date="2018-07" db="EMBL/GenBank/DDBJ databases">
        <title>Whole Genome Sequence Analysis of Avian Pathogenic E. coli - An Australian Perspective.</title>
        <authorList>
            <person name="Cummins M.L."/>
            <person name="Reid C.J."/>
            <person name="Roy Chowdhury P."/>
            <person name="Bushell R."/>
            <person name="Esbert N."/>
            <person name="Tivendale K.A."/>
            <person name="Noormohammadi A.H."/>
            <person name="Islam S."/>
            <person name="Marenda M.S."/>
            <person name="Browning G.F."/>
            <person name="Markham P.F."/>
            <person name="Djordjevic S.P."/>
        </authorList>
    </citation>
    <scope>NUCLEOTIDE SEQUENCE [LARGE SCALE GENOMIC DNA]</scope>
    <source>
        <strain evidence="25 35">AVC211</strain>
    </source>
</reference>
<dbReference type="Proteomes" id="UP000321295">
    <property type="component" value="Unassembled WGS sequence"/>
</dbReference>
<dbReference type="Proteomes" id="UP001179946">
    <property type="component" value="Chromosome"/>
</dbReference>
<evidence type="ECO:0000313" key="44">
    <source>
        <dbReference type="Proteomes" id="UP000531813"/>
    </source>
</evidence>
<keyword evidence="9 12" id="KW-1133">Transmembrane helix</keyword>
<dbReference type="EMBL" id="CP122634">
    <property type="protein sequence ID" value="WHI02702.1"/>
    <property type="molecule type" value="Genomic_DNA"/>
</dbReference>
<evidence type="ECO:0000256" key="5">
    <source>
        <dbReference type="ARBA" id="ARBA00022448"/>
    </source>
</evidence>
<evidence type="ECO:0000313" key="13">
    <source>
        <dbReference type="EMBL" id="AUY04122.1"/>
    </source>
</evidence>
<keyword evidence="5" id="KW-0813">Transport</keyword>
<dbReference type="EMBL" id="SCIU01000020">
    <property type="protein sequence ID" value="RXB30777.1"/>
    <property type="molecule type" value="Genomic_DNA"/>
</dbReference>
<keyword evidence="10 12" id="KW-0472">Membrane</keyword>
<reference evidence="13 33" key="3">
    <citation type="journal article" date="2018" name="MBio">
        <title>Genomic Analysis of Hospital Plumbing Reveals Diverse Reservoir of Bacterial Plasmids Conferring Carbapenem Resistance.</title>
        <authorList>
            <consortium name="NISC Comparative Sequencing Program"/>
            <person name="Weingarten R.A."/>
            <person name="Johnson R.C."/>
            <person name="Conlan S."/>
            <person name="Ramsburg A.M."/>
            <person name="Dekker J.P."/>
            <person name="Lau A.F."/>
            <person name="Khil P."/>
            <person name="Odom R.T."/>
            <person name="Deming C."/>
            <person name="Park M."/>
            <person name="Thomas P.J."/>
            <person name="Henderson D.K."/>
            <person name="Palmore T.N."/>
            <person name="Segre J.A."/>
            <person name="Frank K.M."/>
        </authorList>
    </citation>
    <scope>NUCLEOTIDE SEQUENCE [LARGE SCALE GENOMIC DNA]</scope>
    <source>
        <strain evidence="13 33">ECONIH4</strain>
    </source>
</reference>
<comment type="subcellular location">
    <subcellularLocation>
        <location evidence="2">Cell inner membrane</location>
        <topology evidence="2">Multi-pass membrane protein</topology>
    </subcellularLocation>
</comment>
<feature type="transmembrane region" description="Helical" evidence="12">
    <location>
        <begin position="99"/>
        <end position="120"/>
    </location>
</feature>
<dbReference type="Proteomes" id="UP000629265">
    <property type="component" value="Unassembled WGS sequence"/>
</dbReference>
<dbReference type="InterPro" id="IPR005495">
    <property type="entry name" value="LptG/LptF_permease"/>
</dbReference>
<evidence type="ECO:0000313" key="40">
    <source>
        <dbReference type="Proteomes" id="UP000321295"/>
    </source>
</evidence>
<evidence type="ECO:0000313" key="21">
    <source>
        <dbReference type="EMBL" id="NYQ38810.1"/>
    </source>
</evidence>
<comment type="similarity">
    <text evidence="3">Belongs to the LptF/LptG family.</text>
</comment>
<evidence type="ECO:0000313" key="38">
    <source>
        <dbReference type="Proteomes" id="UP000277930"/>
    </source>
</evidence>
<dbReference type="RefSeq" id="WP_000779636.1">
    <property type="nucleotide sequence ID" value="NZ_AP019189.1"/>
</dbReference>
<evidence type="ECO:0000313" key="42">
    <source>
        <dbReference type="Proteomes" id="UP000517067"/>
    </source>
</evidence>
<evidence type="ECO:0000313" key="34">
    <source>
        <dbReference type="Proteomes" id="UP000250780"/>
    </source>
</evidence>
<evidence type="ECO:0000313" key="29">
    <source>
        <dbReference type="EMBL" id="VED07755.1"/>
    </source>
</evidence>
<keyword evidence="8 12" id="KW-0812">Transmembrane</keyword>
<dbReference type="GO" id="GO:0043190">
    <property type="term" value="C:ATP-binding cassette (ABC) transporter complex"/>
    <property type="evidence" value="ECO:0007669"/>
    <property type="project" value="InterPro"/>
</dbReference>
<dbReference type="Proteomes" id="UP000581425">
    <property type="component" value="Unassembled WGS sequence"/>
</dbReference>
<evidence type="ECO:0000256" key="8">
    <source>
        <dbReference type="ARBA" id="ARBA00022692"/>
    </source>
</evidence>
<dbReference type="EMBL" id="CACRYR010000373">
    <property type="protein sequence ID" value="VZR46588.1"/>
    <property type="molecule type" value="Genomic_DNA"/>
</dbReference>
<reference evidence="26 39" key="9">
    <citation type="submission" date="2019-01" db="EMBL/GenBank/DDBJ databases">
        <title>Genomic analysis of febrile catheter-associated UTI E. coli isolates.</title>
        <authorList>
            <person name="Potter R."/>
            <person name="Zou Z."/>
            <person name="Henderson J."/>
            <person name="Dantas G."/>
        </authorList>
    </citation>
    <scope>NUCLEOTIDE SEQUENCE [LARGE SCALE GENOMIC DNA]</scope>
    <source>
        <strain evidence="26 39">49_rectal</strain>
    </source>
</reference>
<evidence type="ECO:0000256" key="7">
    <source>
        <dbReference type="ARBA" id="ARBA00022519"/>
    </source>
</evidence>
<reference evidence="20 42" key="13">
    <citation type="journal article" date="2020" name="J. Appl. Microbiol.">
        <title>Genetic characterization of Shigatoxigenic and enteropathogenic Escherichia coli O80:H2 from diarrheic and septicemic calves and relatedness to human Shigatoxigenic E. coli O80:H2.</title>
        <authorList>
            <person name="Habets A."/>
            <person name="Crombe F."/>
            <person name="Nakamura K."/>
            <person name="Guerin V."/>
            <person name="De Rauw K."/>
            <person name="Pierard D."/>
            <person name="Saulmont M."/>
            <person name="Hayashi T."/>
            <person name="Mainil J.G."/>
            <person name="Thiry D."/>
        </authorList>
    </citation>
    <scope>NUCLEOTIDE SEQUENCE [LARGE SCALE GENOMIC DNA]</scope>
    <source>
        <strain evidence="21">EH3306</strain>
        <strain evidence="20 42">EH3307</strain>
    </source>
</reference>
<dbReference type="GO" id="GO:0055085">
    <property type="term" value="P:transmembrane transport"/>
    <property type="evidence" value="ECO:0007669"/>
    <property type="project" value="InterPro"/>
</dbReference>
<evidence type="ECO:0000256" key="2">
    <source>
        <dbReference type="ARBA" id="ARBA00004429"/>
    </source>
</evidence>
<dbReference type="EMBL" id="LR134246">
    <property type="protein sequence ID" value="VED33611.1"/>
    <property type="molecule type" value="Genomic_DNA"/>
</dbReference>
<feature type="transmembrane region" description="Helical" evidence="12">
    <location>
        <begin position="12"/>
        <end position="32"/>
    </location>
</feature>
<dbReference type="EMBL" id="CP063369">
    <property type="protein sequence ID" value="QOY30821.1"/>
    <property type="molecule type" value="Genomic_DNA"/>
</dbReference>
<evidence type="ECO:0000313" key="32">
    <source>
        <dbReference type="EMBL" id="WHI02702.1"/>
    </source>
</evidence>
<evidence type="ECO:0000313" key="25">
    <source>
        <dbReference type="EMBL" id="RDA38291.1"/>
    </source>
</evidence>
<reference evidence="18 47" key="17">
    <citation type="submission" date="2022-07" db="EMBL/GenBank/DDBJ databases">
        <title>The wastewater resistome of Residential Aged Care Facilities indicates a role of antimicrobial stewardship in reducing resistance.</title>
        <authorList>
            <person name="Sapula S."/>
            <person name="Hart B.J."/>
            <person name="Henrietta V."/>
            <person name="Amsalu A."/>
            <person name="Jon W."/>
            <person name="Siderius N."/>
            <person name="Nguyen L."/>
            <person name="Turnidge J."/>
            <person name="Gerber C."/>
        </authorList>
    </citation>
    <scope>NUCLEOTIDE SEQUENCE [LARGE SCALE GENOMIC DNA]</scope>
    <source>
        <strain evidence="18 47">ECA685</strain>
    </source>
</reference>
<evidence type="ECO:0000256" key="12">
    <source>
        <dbReference type="SAM" id="Phobius"/>
    </source>
</evidence>
<dbReference type="Proteomes" id="UP000277930">
    <property type="component" value="Chromosome 1"/>
</dbReference>
<dbReference type="Proteomes" id="UP000540485">
    <property type="component" value="Unassembled WGS sequence"/>
</dbReference>
<dbReference type="EMBL" id="RYCF01000095">
    <property type="protein sequence ID" value="MQK26528.1"/>
    <property type="molecule type" value="Genomic_DNA"/>
</dbReference>
<dbReference type="PANTHER" id="PTHR33529">
    <property type="entry name" value="SLR0882 PROTEIN-RELATED"/>
    <property type="match status" value="1"/>
</dbReference>
<evidence type="ECO:0000256" key="9">
    <source>
        <dbReference type="ARBA" id="ARBA00022989"/>
    </source>
</evidence>
<dbReference type="Proteomes" id="UP000290652">
    <property type="component" value="Unassembled WGS sequence"/>
</dbReference>
<dbReference type="NCBIfam" id="TIGR04407">
    <property type="entry name" value="LptF_YjgP"/>
    <property type="match status" value="1"/>
</dbReference>
<dbReference type="EMBL" id="NNAK01000024">
    <property type="protein sequence ID" value="OZP02883.1"/>
    <property type="molecule type" value="Genomic_DNA"/>
</dbReference>
<sequence length="356" mass="39922">MKLVEHYIMRGTRRLVLIIVGFLIFIFASYSAQRYLTEAANGTLALDVVLDIVFYKVLIALEMLLPVGLYVSVGVTLGQMYTDSEITAISAAGGSPGRLYKAVLYLAIPLSIFVTLLSMYGRPWAYAQIYQLEQQSQSELDVRQLRAKKFNTNDNGRMILSQTVDQDNNRLTDALIYTSTANRTRIFRARSVDVVDPSPEKPTVMLHNGTAYLIDHQGRDDNEQIYRNLQLHLNPLDQSPNVKRKAKSVTELARSVFPADHAELQWRQSRGLTALLMALLAISLSRVKPRQGRFSTLLPLTLLFIAIFYGGDVCRTLVANGAIPLIPGLWLVPGLMLMGLLMLVARDFSLLQKFSR</sequence>
<dbReference type="EMBL" id="JABUPJ010000008">
    <property type="protein sequence ID" value="NYQ38810.1"/>
    <property type="molecule type" value="Genomic_DNA"/>
</dbReference>
<evidence type="ECO:0000313" key="24">
    <source>
        <dbReference type="EMBL" id="QRZ96754.1"/>
    </source>
</evidence>
<comment type="function">
    <text evidence="1">Part of the ABC transporter complex LptBFG involved in the translocation of lipopolysaccharide (LPS) from the inner membrane to the outer membrane.</text>
</comment>
<evidence type="ECO:0000256" key="6">
    <source>
        <dbReference type="ARBA" id="ARBA00022475"/>
    </source>
</evidence>
<dbReference type="Proteomes" id="UP000253687">
    <property type="component" value="Unassembled WGS sequence"/>
</dbReference>
<feature type="transmembrane region" description="Helical" evidence="12">
    <location>
        <begin position="323"/>
        <end position="345"/>
    </location>
</feature>
<dbReference type="InterPro" id="IPR030922">
    <property type="entry name" value="LptF"/>
</dbReference>
<evidence type="ECO:0000313" key="46">
    <source>
        <dbReference type="Proteomes" id="UP000629265"/>
    </source>
</evidence>
<reference evidence="32" key="18">
    <citation type="journal article" date="2023" name="Front. Microbiol.">
        <title>Virotyping and genetic antimicrobial susceptibility testing of porcine ETEC/STEC strains and associated plasmid types.</title>
        <authorList>
            <person name="Vereecke N."/>
            <person name="Van Hoorde S."/>
            <person name="Sperling D."/>
            <person name="Theuns S."/>
            <person name="Devriendt B."/>
            <person name="Cox E."/>
        </authorList>
    </citation>
    <scope>NUCLEOTIDE SEQUENCE</scope>
    <source>
        <strain evidence="32">ETEC4085</strain>
    </source>
</reference>
<dbReference type="EMBL" id="VRXD01000015">
    <property type="protein sequence ID" value="TXQ34323.1"/>
    <property type="molecule type" value="Genomic_DNA"/>
</dbReference>
<reference evidence="31 46" key="11">
    <citation type="submission" date="2019-11" db="EMBL/GenBank/DDBJ databases">
        <authorList>
            <person name="Haines EK M."/>
        </authorList>
    </citation>
    <scope>NUCLEOTIDE SEQUENCE [LARGE SCALE GENOMIC DNA]</scope>
    <source>
        <strain evidence="31">KR2729</strain>
    </source>
</reference>
<evidence type="ECO:0000313" key="30">
    <source>
        <dbReference type="EMBL" id="VED33611.1"/>
    </source>
</evidence>
<reference evidence="23 45" key="15">
    <citation type="submission" date="2020-10" db="EMBL/GenBank/DDBJ databases">
        <title>Analysis of Genomes of Bacterial Isolates from Lameness Outbreaks in Broilers.</title>
        <authorList>
            <person name="Rhoads D."/>
            <person name="Ekesi N.S."/>
        </authorList>
    </citation>
    <scope>NUCLEOTIDE SEQUENCE [LARGE SCALE GENOMIC DNA]</scope>
    <source>
        <strain evidence="23 45">1409</strain>
    </source>
</reference>
<dbReference type="Proteomes" id="UP000846355">
    <property type="component" value="Unassembled WGS sequence"/>
</dbReference>
<dbReference type="EMBL" id="LR134238">
    <property type="protein sequence ID" value="VED07755.1"/>
    <property type="molecule type" value="Genomic_DNA"/>
</dbReference>
<dbReference type="Proteomes" id="UP000250780">
    <property type="component" value="Unassembled WGS sequence"/>
</dbReference>
<evidence type="ECO:0000313" key="47">
    <source>
        <dbReference type="Proteomes" id="UP001247581"/>
    </source>
</evidence>
<evidence type="ECO:0000313" key="15">
    <source>
        <dbReference type="EMBL" id="EFH6648533.1"/>
    </source>
</evidence>
<dbReference type="SMR" id="A0A061K2K9"/>
<dbReference type="Proteomes" id="UP000530628">
    <property type="component" value="Unassembled WGS sequence"/>
</dbReference>
<accession>A0A236MQ50</accession>
<evidence type="ECO:0000313" key="19">
    <source>
        <dbReference type="EMBL" id="MQK26528.1"/>
    </source>
</evidence>
<evidence type="ECO:0000313" key="41">
    <source>
        <dbReference type="Proteomes" id="UP000359125"/>
    </source>
</evidence>
<evidence type="ECO:0000313" key="27">
    <source>
        <dbReference type="EMBL" id="SPX17452.1"/>
    </source>
</evidence>
<evidence type="ECO:0000256" key="4">
    <source>
        <dbReference type="ARBA" id="ARBA00014213"/>
    </source>
</evidence>
<evidence type="ECO:0000313" key="39">
    <source>
        <dbReference type="Proteomes" id="UP000290652"/>
    </source>
</evidence>
<evidence type="ECO:0000313" key="22">
    <source>
        <dbReference type="EMBL" id="OZP02883.1"/>
    </source>
</evidence>
<keyword evidence="6" id="KW-1003">Cell membrane</keyword>
<dbReference type="EMBL" id="DABHXT010000005">
    <property type="protein sequence ID" value="HAJ5957746.1"/>
    <property type="molecule type" value="Genomic_DNA"/>
</dbReference>
<accession>A0A061K2K9</accession>
<name>A0A061K2K9_ECOLX</name>
<evidence type="ECO:0000313" key="17">
    <source>
        <dbReference type="EMBL" id="MBA6238876.1"/>
    </source>
</evidence>
<dbReference type="Proteomes" id="UP000239554">
    <property type="component" value="Chromosome"/>
</dbReference>
<evidence type="ECO:0000313" key="26">
    <source>
        <dbReference type="EMBL" id="RXB30777.1"/>
    </source>
</evidence>
<evidence type="ECO:0000313" key="18">
    <source>
        <dbReference type="EMBL" id="MDR6046198.1"/>
    </source>
</evidence>
<evidence type="ECO:0000313" key="16">
    <source>
        <dbReference type="EMBL" id="HAJ5957746.1"/>
    </source>
</evidence>
<dbReference type="EMBL" id="JABUPU010000009">
    <property type="protein sequence ID" value="NYP85310.1"/>
    <property type="molecule type" value="Genomic_DNA"/>
</dbReference>
<dbReference type="Proteomes" id="UP000663166">
    <property type="component" value="Chromosome"/>
</dbReference>
<evidence type="ECO:0000313" key="14">
    <source>
        <dbReference type="EMBL" id="EFH5891097.1"/>
    </source>
</evidence>
<evidence type="ECO:0000256" key="11">
    <source>
        <dbReference type="ARBA" id="ARBA00026081"/>
    </source>
</evidence>
<evidence type="ECO:0000313" key="23">
    <source>
        <dbReference type="EMBL" id="QOY30821.1"/>
    </source>
</evidence>
<dbReference type="Proteomes" id="UP000581425">
    <property type="component" value="Chromosome"/>
</dbReference>
<evidence type="ECO:0000313" key="33">
    <source>
        <dbReference type="Proteomes" id="UP000239554"/>
    </source>
</evidence>
<reference evidence="17 45" key="14">
    <citation type="submission" date="2020-07" db="EMBL/GenBank/DDBJ databases">
        <title>Analysis of Genomes of Bacterial Isolates from Lameness Outbreaks in Broilers.</title>
        <authorList>
            <person name="Ekesi N.S."/>
            <person name="Alrubaye A."/>
            <person name="Rhoads D."/>
        </authorList>
    </citation>
    <scope>NUCLEOTIDE SEQUENCE [LARGE SCALE GENOMIC DNA]</scope>
    <source>
        <strain evidence="17 45">1409</strain>
    </source>
</reference>
<evidence type="ECO:0000313" key="31">
    <source>
        <dbReference type="EMBL" id="VZR46588.1"/>
    </source>
</evidence>
<evidence type="ECO:0000313" key="28">
    <source>
        <dbReference type="EMBL" id="TXQ34323.1"/>
    </source>
</evidence>
<protein>
    <recommendedName>
        <fullName evidence="4">Lipopolysaccharide export system permease protein LptF</fullName>
    </recommendedName>
</protein>
<dbReference type="Pfam" id="PF03739">
    <property type="entry name" value="LptF_LptG"/>
    <property type="match status" value="1"/>
</dbReference>
<dbReference type="Proteomes" id="UP000517067">
    <property type="component" value="Unassembled WGS sequence"/>
</dbReference>
<reference evidence="37 38" key="7">
    <citation type="submission" date="2018-12" db="EMBL/GenBank/DDBJ databases">
        <authorList>
            <consortium name="Pathogen Informatics"/>
        </authorList>
    </citation>
    <scope>NUCLEOTIDE SEQUENCE [LARGE SCALE GENOMIC DNA]</scope>
    <source>
        <strain evidence="29 37">NCTC9044</strain>
        <strain evidence="30 38">NCTC9702</strain>
    </source>
</reference>
<reference evidence="16" key="6">
    <citation type="submission" date="2018-12" db="EMBL/GenBank/DDBJ databases">
        <authorList>
            <consortium name="NCBI Pathogen Detection Project"/>
        </authorList>
    </citation>
    <scope>NUCLEOTIDE SEQUENCE</scope>
    <source>
        <strain evidence="16">EuSCAPE_DE065</strain>
    </source>
</reference>
<dbReference type="EMBL" id="UASD01000009">
    <property type="protein sequence ID" value="SPX17452.1"/>
    <property type="molecule type" value="Genomic_DNA"/>
</dbReference>
<gene>
    <name evidence="16" type="primary">lptF</name>
    <name evidence="29" type="synonym">lptF_1</name>
    <name evidence="27" type="synonym">lptF_2</name>
    <name evidence="13" type="ORF">C3F40_21535</name>
    <name evidence="22" type="ORF">CG702_11820</name>
    <name evidence="25" type="ORF">DTL43_13105</name>
    <name evidence="19" type="ORF">EIZ93_19915</name>
    <name evidence="26" type="ORF">EPS97_12325</name>
    <name evidence="23" type="ORF">FOI11_020830</name>
    <name evidence="17" type="ORF">FOI11_02350</name>
    <name evidence="28" type="ORF">FV293_12155</name>
    <name evidence="21" type="ORF">G4A38_09305</name>
    <name evidence="20" type="ORF">G4A47_08695</name>
    <name evidence="15" type="ORF">GNW61_07180</name>
    <name evidence="14" type="ORF">GOP25_02345</name>
    <name evidence="16" type="ORF">HMV95_05540</name>
    <name evidence="31" type="ORF">IDONEFKE_01225</name>
    <name evidence="24" type="ORF">JNP96_23715</name>
    <name evidence="29" type="ORF">NCTC9044_00985</name>
    <name evidence="27" type="ORF">NCTC9073_05270</name>
    <name evidence="30" type="ORF">NCTC9702_00893</name>
    <name evidence="18" type="ORF">NQD80_10285</name>
    <name evidence="32" type="ORF">QDW62_03780</name>
</gene>
<reference evidence="27 34" key="4">
    <citation type="submission" date="2018-06" db="EMBL/GenBank/DDBJ databases">
        <authorList>
            <consortium name="Pathogen Informatics"/>
            <person name="Doyle S."/>
        </authorList>
    </citation>
    <scope>NUCLEOTIDE SEQUENCE [LARGE SCALE GENOMIC DNA]</scope>
    <source>
        <strain evidence="27 34">NCTC9073</strain>
    </source>
</reference>
<dbReference type="EMBL" id="AASWOY010000012">
    <property type="protein sequence ID" value="EFH6648533.1"/>
    <property type="molecule type" value="Genomic_DNA"/>
</dbReference>
<reference evidence="14 44" key="12">
    <citation type="submission" date="2019-12" db="EMBL/GenBank/DDBJ databases">
        <authorList>
            <consortium name="GenomeTrakr network: Whole genome sequencing for foodborne pathogen traceback"/>
        </authorList>
    </citation>
    <scope>NUCLEOTIDE SEQUENCE [LARGE SCALE GENOMIC DNA]</scope>
    <source>
        <strain evidence="15 43">PSU-2072</strain>
        <strain evidence="14 44">PSU-2243</strain>
    </source>
</reference>
<evidence type="ECO:0000256" key="10">
    <source>
        <dbReference type="ARBA" id="ARBA00023136"/>
    </source>
</evidence>
<evidence type="ECO:0000313" key="37">
    <source>
        <dbReference type="Proteomes" id="UP000271797"/>
    </source>
</evidence>
<dbReference type="Proteomes" id="UP000359125">
    <property type="component" value="Unassembled WGS sequence"/>
</dbReference>
<evidence type="ECO:0000256" key="3">
    <source>
        <dbReference type="ARBA" id="ARBA00007725"/>
    </source>
</evidence>
<reference evidence="28 40" key="10">
    <citation type="submission" date="2019-08" db="EMBL/GenBank/DDBJ databases">
        <title>Whole genome analysis of cultivated E. coli strains isolated from CD patients and healthy donors.</title>
        <authorList>
            <person name="Siniagina M.N."/>
            <person name="Markelova M.I."/>
            <person name="Laikov A.V."/>
            <person name="Boulygina E.A."/>
            <person name="Khusnutdinova D.R."/>
            <person name="Kharchenko A."/>
            <person name="Grigoryeva T.V."/>
        </authorList>
    </citation>
    <scope>NUCLEOTIDE SEQUENCE [LARGE SCALE GENOMIC DNA]</scope>
    <source>
        <strain evidence="28 40">1_45_11</strain>
    </source>
</reference>
<reference evidence="16" key="2">
    <citation type="journal article" date="2018" name="Genome Biol.">
        <title>SKESA: strategic k-mer extension for scrupulous assemblies.</title>
        <authorList>
            <person name="Souvorov A."/>
            <person name="Agarwala R."/>
            <person name="Lipman D.J."/>
        </authorList>
    </citation>
    <scope>NUCLEOTIDE SEQUENCE [LARGE SCALE GENOMIC DNA]</scope>
    <source>
        <strain evidence="16">EuSCAPE_DE065</strain>
    </source>
</reference>
<dbReference type="Proteomes" id="UP000271797">
    <property type="component" value="Chromosome"/>
</dbReference>
<reference evidence="24" key="16">
    <citation type="submission" date="2021-02" db="EMBL/GenBank/DDBJ databases">
        <title>Co-localization of colistin and carbapenem -resistance genes on a novel transferable IncHI2 plasmid in Escherichia coli from chicken-origin.</title>
        <authorList>
            <person name="Hoffmann M."/>
            <person name="Balkey M."/>
            <person name="Ronco T."/>
            <person name="Hendriksen R.S."/>
        </authorList>
    </citation>
    <scope>NUCLEOTIDE SEQUENCE</scope>
    <source>
        <strain evidence="24">CFSAN083829</strain>
    </source>
</reference>
<organism evidence="16">
    <name type="scientific">Escherichia coli</name>
    <dbReference type="NCBI Taxonomy" id="562"/>
    <lineage>
        <taxon>Bacteria</taxon>
        <taxon>Pseudomonadati</taxon>
        <taxon>Pseudomonadota</taxon>
        <taxon>Gammaproteobacteria</taxon>
        <taxon>Enterobacterales</taxon>
        <taxon>Enterobacteriaceae</taxon>
        <taxon>Escherichia</taxon>
    </lineage>
</organism>
<proteinExistence type="inferred from homology"/>
<evidence type="ECO:0000256" key="1">
    <source>
        <dbReference type="ARBA" id="ARBA00002265"/>
    </source>
</evidence>
<dbReference type="EMBL" id="JACGTG010000001">
    <property type="protein sequence ID" value="MBA6238876.1"/>
    <property type="molecule type" value="Genomic_DNA"/>
</dbReference>
<dbReference type="EMBL" id="QOGZ01000013">
    <property type="protein sequence ID" value="RDA38291.1"/>
    <property type="molecule type" value="Genomic_DNA"/>
</dbReference>
<keyword evidence="7" id="KW-0997">Cell inner membrane</keyword>
<comment type="subunit">
    <text evidence="11">Component of the lipopolysaccharide transport and assembly complex. The LptBFG transporter is composed of two ATP-binding proteins (LptB) and two transmembrane proteins (LptF and LptG).</text>
</comment>
<dbReference type="Proteomes" id="UP000264870">
    <property type="component" value="Unassembled WGS sequence"/>
</dbReference>
<evidence type="ECO:0000313" key="20">
    <source>
        <dbReference type="EMBL" id="NYP85310.1"/>
    </source>
</evidence>
<dbReference type="EMBL" id="AASWIS010000002">
    <property type="protein sequence ID" value="EFH5891097.1"/>
    <property type="molecule type" value="Genomic_DNA"/>
</dbReference>
<reference evidence="19 41" key="8">
    <citation type="journal article" date="2019" name="Environ. Health Perspect.">
        <title>Inter-host Transmission of Carbapenemase-Producing Escherichia coli among Humans and Backyard Animals.</title>
        <authorList>
            <person name="Li J."/>
            <person name="Bi Z."/>
            <person name="Ma S."/>
            <person name="Chen B."/>
            <person name="Cai C."/>
            <person name="He J."/>
            <person name="Schwarz S."/>
            <person name="Sun C."/>
            <person name="Zhou Y."/>
            <person name="Yin J."/>
            <person name="Hulth A."/>
            <person name="Wang Y."/>
            <person name="Shen Z."/>
            <person name="Wang S."/>
            <person name="Wu C."/>
            <person name="Nilsson L.E."/>
            <person name="Walsh T.R."/>
            <person name="Borjesson S."/>
            <person name="Shen J."/>
            <person name="Sun Q."/>
            <person name="Wang Y."/>
        </authorList>
    </citation>
    <scope>NUCLEOTIDE SEQUENCE [LARGE SCALE GENOMIC DNA]</scope>
    <source>
        <strain evidence="19 41">A016f</strain>
    </source>
</reference>
<feature type="transmembrane region" description="Helical" evidence="12">
    <location>
        <begin position="294"/>
        <end position="311"/>
    </location>
</feature>
<reference evidence="22 36" key="1">
    <citation type="submission" date="2017-07" db="EMBL/GenBank/DDBJ databases">
        <authorList>
            <person name="Zhi S."/>
            <person name="Banting G."/>
            <person name="Neumann N."/>
        </authorList>
    </citation>
    <scope>NUCLEOTIDE SEQUENCE [LARGE SCALE GENOMIC DNA]</scope>
    <source>
        <strain evidence="22 36">WW41</strain>
    </source>
</reference>
<dbReference type="AlphaFoldDB" id="A0A061K2K9"/>
<dbReference type="EMBL" id="JANIDP010000023">
    <property type="protein sequence ID" value="MDR6046198.1"/>
    <property type="molecule type" value="Genomic_DNA"/>
</dbReference>
<dbReference type="OMA" id="LQWRESR"/>
<evidence type="ECO:0000313" key="36">
    <source>
        <dbReference type="Proteomes" id="UP000264870"/>
    </source>
</evidence>
<dbReference type="PANTHER" id="PTHR33529:SF7">
    <property type="entry name" value="LIPOPOLYSACCHARIDE EXPORT SYSTEM PERMEASE PROTEIN LPTF"/>
    <property type="match status" value="1"/>
</dbReference>